<dbReference type="AlphaFoldDB" id="A0A7S4E8M8"/>
<feature type="coiled-coil region" evidence="1">
    <location>
        <begin position="286"/>
        <end position="323"/>
    </location>
</feature>
<gene>
    <name evidence="3" type="ORF">PCAL00307_LOCUS12533</name>
    <name evidence="4" type="ORF">PECAL_4P05620</name>
</gene>
<dbReference type="EMBL" id="HBIW01014563">
    <property type="protein sequence ID" value="CAE0697097.1"/>
    <property type="molecule type" value="Transcribed_RNA"/>
</dbReference>
<evidence type="ECO:0000313" key="4">
    <source>
        <dbReference type="EMBL" id="CAH0373372.1"/>
    </source>
</evidence>
<feature type="region of interest" description="Disordered" evidence="2">
    <location>
        <begin position="27"/>
        <end position="130"/>
    </location>
</feature>
<evidence type="ECO:0000313" key="3">
    <source>
        <dbReference type="EMBL" id="CAE0697097.1"/>
    </source>
</evidence>
<evidence type="ECO:0000256" key="2">
    <source>
        <dbReference type="SAM" id="MobiDB-lite"/>
    </source>
</evidence>
<keyword evidence="1" id="KW-0175">Coiled coil</keyword>
<organism evidence="3">
    <name type="scientific">Pelagomonas calceolata</name>
    <dbReference type="NCBI Taxonomy" id="35677"/>
    <lineage>
        <taxon>Eukaryota</taxon>
        <taxon>Sar</taxon>
        <taxon>Stramenopiles</taxon>
        <taxon>Ochrophyta</taxon>
        <taxon>Pelagophyceae</taxon>
        <taxon>Pelagomonadales</taxon>
        <taxon>Pelagomonadaceae</taxon>
        <taxon>Pelagomonas</taxon>
    </lineage>
</organism>
<evidence type="ECO:0000313" key="5">
    <source>
        <dbReference type="Proteomes" id="UP000789595"/>
    </source>
</evidence>
<reference evidence="3" key="1">
    <citation type="submission" date="2021-01" db="EMBL/GenBank/DDBJ databases">
        <authorList>
            <person name="Corre E."/>
            <person name="Pelletier E."/>
            <person name="Niang G."/>
            <person name="Scheremetjew M."/>
            <person name="Finn R."/>
            <person name="Kale V."/>
            <person name="Holt S."/>
            <person name="Cochrane G."/>
            <person name="Meng A."/>
            <person name="Brown T."/>
            <person name="Cohen L."/>
        </authorList>
    </citation>
    <scope>NUCLEOTIDE SEQUENCE</scope>
    <source>
        <strain evidence="3">CCMP1756</strain>
    </source>
</reference>
<dbReference type="EMBL" id="CAKKNE010000004">
    <property type="protein sequence ID" value="CAH0373372.1"/>
    <property type="molecule type" value="Genomic_DNA"/>
</dbReference>
<accession>A0A7S4E8M8</accession>
<proteinExistence type="predicted"/>
<name>A0A7S4E8M8_9STRA</name>
<keyword evidence="5" id="KW-1185">Reference proteome</keyword>
<sequence>MPGTVSISRADIKSREKEWFGTSRDQFSASLQQSRRRVSLERGTLANPTGFGNPRQSSYDEPIYRSDEPGVSLHEEHRRTFGRGGMGADAPLQYNQDDADWAGSKYQRGFHSEGPGLSGGGFPPISGSAEPAARSLFADNAYSGEGGDRFSSKYEAPATSYGDYGSSSNYGAAGASSYGAGDYGAKPATDYGASSGYGTSNYGDYGTTTPAAEEKKSTHLYDHAHVETRRPTSRNRKTVIIAGSAPLDKEGDDKRLTIHASDLKSHGNVVKMDEDDLEHMKSKGDIDFVESSIENARAQVTNVEKVTRTLESLHNEMHDFEDRIFFLEHVQLCKMVLQIMMNAQRNMKVAAWRSWNGWSEADGGLAKLKICARLEAEYAECKAKEVEAEALVEQKLKALSDVAMRSLDTRKRNFLVSIFAKGGPEAKNAYFIRWKAIYLMYAKSYKVWKGFFGKLQNMKVNMALQKWKATIYEASMPPEAIIKALQERVARQRMLKEKFETELEAIVQAETERAFANLDEDKRSLLIRILTRMMKIKQHHAMRVWKDKIKNGAKYEQRQKQIIHKMLKSYLNIGWQTWRSYDVAACTALSLRGNEQKQRHIKLLFGQLEKLTLYLKKQQVEVEVMRESVQLQAQAARRVLAKRESIISELGDGIAIATEEVVPPPISECELKEPVLRS</sequence>
<reference evidence="4" key="2">
    <citation type="submission" date="2021-11" db="EMBL/GenBank/DDBJ databases">
        <authorList>
            <consortium name="Genoscope - CEA"/>
            <person name="William W."/>
        </authorList>
    </citation>
    <scope>NUCLEOTIDE SEQUENCE</scope>
</reference>
<dbReference type="OrthoDB" id="10642112at2759"/>
<evidence type="ECO:0000256" key="1">
    <source>
        <dbReference type="SAM" id="Coils"/>
    </source>
</evidence>
<dbReference type="Proteomes" id="UP000789595">
    <property type="component" value="Unassembled WGS sequence"/>
</dbReference>
<protein>
    <submittedName>
        <fullName evidence="3">Uncharacterized protein</fullName>
    </submittedName>
</protein>
<feature type="compositionally biased region" description="Basic and acidic residues" evidence="2">
    <location>
        <begin position="62"/>
        <end position="79"/>
    </location>
</feature>